<accession>A0A0L0V3J2</accession>
<protein>
    <submittedName>
        <fullName evidence="2">Uncharacterized protein</fullName>
    </submittedName>
</protein>
<feature type="compositionally biased region" description="Polar residues" evidence="1">
    <location>
        <begin position="10"/>
        <end position="20"/>
    </location>
</feature>
<sequence>MDPSDELETWNRSQPQNSYPPASMPDDIPIVALYPPPPRQQHHDRLQQLHYLPQLDTKKTPMQLTPSGIEPR</sequence>
<organism evidence="2 3">
    <name type="scientific">Puccinia striiformis f. sp. tritici PST-78</name>
    <dbReference type="NCBI Taxonomy" id="1165861"/>
    <lineage>
        <taxon>Eukaryota</taxon>
        <taxon>Fungi</taxon>
        <taxon>Dikarya</taxon>
        <taxon>Basidiomycota</taxon>
        <taxon>Pucciniomycotina</taxon>
        <taxon>Pucciniomycetes</taxon>
        <taxon>Pucciniales</taxon>
        <taxon>Pucciniaceae</taxon>
        <taxon>Puccinia</taxon>
    </lineage>
</organism>
<dbReference type="AlphaFoldDB" id="A0A0L0V3J2"/>
<evidence type="ECO:0000313" key="2">
    <source>
        <dbReference type="EMBL" id="KNE93852.1"/>
    </source>
</evidence>
<keyword evidence="3" id="KW-1185">Reference proteome</keyword>
<reference evidence="3" key="1">
    <citation type="submission" date="2014-03" db="EMBL/GenBank/DDBJ databases">
        <title>The Genome Sequence of Puccinia striiformis f. sp. tritici PST-78.</title>
        <authorList>
            <consortium name="The Broad Institute Genome Sequencing Platform"/>
            <person name="Cuomo C."/>
            <person name="Hulbert S."/>
            <person name="Chen X."/>
            <person name="Walker B."/>
            <person name="Young S.K."/>
            <person name="Zeng Q."/>
            <person name="Gargeya S."/>
            <person name="Fitzgerald M."/>
            <person name="Haas B."/>
            <person name="Abouelleil A."/>
            <person name="Alvarado L."/>
            <person name="Arachchi H.M."/>
            <person name="Berlin A.M."/>
            <person name="Chapman S.B."/>
            <person name="Goldberg J."/>
            <person name="Griggs A."/>
            <person name="Gujja S."/>
            <person name="Hansen M."/>
            <person name="Howarth C."/>
            <person name="Imamovic A."/>
            <person name="Larimer J."/>
            <person name="McCowan C."/>
            <person name="Montmayeur A."/>
            <person name="Murphy C."/>
            <person name="Neiman D."/>
            <person name="Pearson M."/>
            <person name="Priest M."/>
            <person name="Roberts A."/>
            <person name="Saif S."/>
            <person name="Shea T."/>
            <person name="Sisk P."/>
            <person name="Sykes S."/>
            <person name="Wortman J."/>
            <person name="Nusbaum C."/>
            <person name="Birren B."/>
        </authorList>
    </citation>
    <scope>NUCLEOTIDE SEQUENCE [LARGE SCALE GENOMIC DNA]</scope>
    <source>
        <strain evidence="3">race PST-78</strain>
    </source>
</reference>
<name>A0A0L0V3J2_9BASI</name>
<evidence type="ECO:0000256" key="1">
    <source>
        <dbReference type="SAM" id="MobiDB-lite"/>
    </source>
</evidence>
<proteinExistence type="predicted"/>
<dbReference type="Proteomes" id="UP000054564">
    <property type="component" value="Unassembled WGS sequence"/>
</dbReference>
<dbReference type="EMBL" id="AJIL01000128">
    <property type="protein sequence ID" value="KNE93852.1"/>
    <property type="molecule type" value="Genomic_DNA"/>
</dbReference>
<feature type="region of interest" description="Disordered" evidence="1">
    <location>
        <begin position="1"/>
        <end position="72"/>
    </location>
</feature>
<comment type="caution">
    <text evidence="2">The sequence shown here is derived from an EMBL/GenBank/DDBJ whole genome shotgun (WGS) entry which is preliminary data.</text>
</comment>
<gene>
    <name evidence="2" type="ORF">PSTG_12765</name>
</gene>
<evidence type="ECO:0000313" key="3">
    <source>
        <dbReference type="Proteomes" id="UP000054564"/>
    </source>
</evidence>